<dbReference type="Gene3D" id="3.100.10.10">
    <property type="match status" value="1"/>
</dbReference>
<evidence type="ECO:0000256" key="5">
    <source>
        <dbReference type="ARBA" id="ARBA00023274"/>
    </source>
</evidence>
<dbReference type="SUPFAM" id="SSF52080">
    <property type="entry name" value="Ribosomal proteins L15p and L18e"/>
    <property type="match status" value="1"/>
</dbReference>
<evidence type="ECO:0000256" key="8">
    <source>
        <dbReference type="RuleBase" id="RU003888"/>
    </source>
</evidence>
<evidence type="ECO:0000259" key="10">
    <source>
        <dbReference type="Pfam" id="PF00828"/>
    </source>
</evidence>
<feature type="compositionally biased region" description="Basic residues" evidence="9">
    <location>
        <begin position="1"/>
        <end position="18"/>
    </location>
</feature>
<reference evidence="11 12" key="1">
    <citation type="submission" date="2018-10" db="EMBL/GenBank/DDBJ databases">
        <title>Co-occurring genomic capacity for anaerobic methane metabolism and dissimilatory sulfite reduction discovered in the Korarchaeota.</title>
        <authorList>
            <person name="Mckay L.J."/>
            <person name="Dlakic M."/>
            <person name="Fields M.W."/>
            <person name="Delmont T.O."/>
            <person name="Eren A.M."/>
            <person name="Jay Z.J."/>
            <person name="Klingelsmith K.B."/>
            <person name="Rusch D.B."/>
            <person name="Inskeep W.P."/>
        </authorList>
    </citation>
    <scope>NUCLEOTIDE SEQUENCE [LARGE SCALE GENOMIC DNA]</scope>
    <source>
        <strain evidence="11 12">WS</strain>
    </source>
</reference>
<dbReference type="GO" id="GO:0006412">
    <property type="term" value="P:translation"/>
    <property type="evidence" value="ECO:0007669"/>
    <property type="project" value="UniProtKB-UniRule"/>
</dbReference>
<dbReference type="PROSITE" id="PS00475">
    <property type="entry name" value="RIBOSOMAL_L15"/>
    <property type="match status" value="1"/>
</dbReference>
<dbReference type="InterPro" id="IPR027386">
    <property type="entry name" value="Rbsml_uL15_N"/>
</dbReference>
<keyword evidence="4 7" id="KW-0689">Ribosomal protein</keyword>
<dbReference type="PANTHER" id="PTHR11721:SF3">
    <property type="entry name" value="LARGE RIBOSOMAL SUBUNIT PROTEIN UL15"/>
    <property type="match status" value="1"/>
</dbReference>
<dbReference type="InterPro" id="IPR001196">
    <property type="entry name" value="Ribosomal_uL15_CS"/>
</dbReference>
<feature type="region of interest" description="Disordered" evidence="9">
    <location>
        <begin position="1"/>
        <end position="29"/>
    </location>
</feature>
<evidence type="ECO:0000256" key="9">
    <source>
        <dbReference type="SAM" id="MobiDB-lite"/>
    </source>
</evidence>
<dbReference type="Gene3D" id="4.10.990.10">
    <property type="match status" value="1"/>
</dbReference>
<name>A0A3R9PDY3_9CREN</name>
<evidence type="ECO:0000256" key="3">
    <source>
        <dbReference type="ARBA" id="ARBA00022884"/>
    </source>
</evidence>
<dbReference type="RefSeq" id="WP_012310214.1">
    <property type="nucleotide sequence ID" value="NZ_RCOR01000022.1"/>
</dbReference>
<dbReference type="Pfam" id="PF00828">
    <property type="entry name" value="Ribosomal_L27A"/>
    <property type="match status" value="1"/>
</dbReference>
<evidence type="ECO:0000313" key="11">
    <source>
        <dbReference type="EMBL" id="RSN69120.1"/>
    </source>
</evidence>
<dbReference type="GO" id="GO:0019843">
    <property type="term" value="F:rRNA binding"/>
    <property type="evidence" value="ECO:0007669"/>
    <property type="project" value="UniProtKB-UniRule"/>
</dbReference>
<evidence type="ECO:0000256" key="6">
    <source>
        <dbReference type="ARBA" id="ARBA00035200"/>
    </source>
</evidence>
<dbReference type="InterPro" id="IPR036227">
    <property type="entry name" value="Ribosomal_uL15/eL18_sf"/>
</dbReference>
<dbReference type="PANTHER" id="PTHR11721">
    <property type="entry name" value="60S RIBOSOMAL PROTEIN L27A"/>
    <property type="match status" value="1"/>
</dbReference>
<evidence type="ECO:0000256" key="2">
    <source>
        <dbReference type="ARBA" id="ARBA00022730"/>
    </source>
</evidence>
<evidence type="ECO:0000256" key="7">
    <source>
        <dbReference type="HAMAP-Rule" id="MF_01341"/>
    </source>
</evidence>
<keyword evidence="2 7" id="KW-0699">rRNA-binding</keyword>
<sequence length="159" mass="17962">MMSIPRRRKKSRKMRGSRLHGYGLQRQHRRSGRIGGFGMAGTKKHLWTWVTAYEPDYFGRGRRGFKRPRAVRREIRSINLADLDKMIPELLRSGVAEEREDGRIELDLGKIGYNKLLGRGEVSRPLLIKVESASKNAVSKLESMGGGVILTEGDSDEPG</sequence>
<comment type="similarity">
    <text evidence="1 7 8">Belongs to the universal ribosomal protein uL15 family.</text>
</comment>
<dbReference type="EMBL" id="RCOR01000022">
    <property type="protein sequence ID" value="RSN69120.1"/>
    <property type="molecule type" value="Genomic_DNA"/>
</dbReference>
<dbReference type="AlphaFoldDB" id="A0A3R9PDY3"/>
<accession>A0A3R9PDY3</accession>
<comment type="function">
    <text evidence="7">Binds to the 23S rRNA.</text>
</comment>
<dbReference type="HAMAP" id="MF_01341">
    <property type="entry name" value="Ribosomal_uL15"/>
    <property type="match status" value="1"/>
</dbReference>
<comment type="caution">
    <text evidence="11">The sequence shown here is derived from an EMBL/GenBank/DDBJ whole genome shotgun (WGS) entry which is preliminary data.</text>
</comment>
<keyword evidence="3 7" id="KW-0694">RNA-binding</keyword>
<organism evidence="11 12">
    <name type="scientific">Candidatus Korarchaeum cryptofilum</name>
    <dbReference type="NCBI Taxonomy" id="498846"/>
    <lineage>
        <taxon>Archaea</taxon>
        <taxon>Thermoproteota</taxon>
        <taxon>Candidatus Korarchaeia</taxon>
        <taxon>Candidatus Korarchaeales</taxon>
        <taxon>Candidatus Korarchaeaceae</taxon>
        <taxon>Candidatus Korarchaeum</taxon>
    </lineage>
</organism>
<feature type="domain" description="Large ribosomal subunit protein uL15/eL18" evidence="10">
    <location>
        <begin position="78"/>
        <end position="148"/>
    </location>
</feature>
<dbReference type="GO" id="GO:0003735">
    <property type="term" value="F:structural constituent of ribosome"/>
    <property type="evidence" value="ECO:0007669"/>
    <property type="project" value="InterPro"/>
</dbReference>
<dbReference type="InterPro" id="IPR021131">
    <property type="entry name" value="Ribosomal_uL15/eL18"/>
</dbReference>
<dbReference type="GeneID" id="6094848"/>
<gene>
    <name evidence="7" type="primary">rpl15</name>
    <name evidence="11" type="ORF">D9Q81_04865</name>
</gene>
<evidence type="ECO:0000313" key="12">
    <source>
        <dbReference type="Proteomes" id="UP000278149"/>
    </source>
</evidence>
<protein>
    <recommendedName>
        <fullName evidence="6 7">Large ribosomal subunit protein uL15</fullName>
    </recommendedName>
</protein>
<dbReference type="FunFam" id="4.10.990.10:FF:000001">
    <property type="entry name" value="50S ribosomal protein L15"/>
    <property type="match status" value="1"/>
</dbReference>
<evidence type="ECO:0000256" key="1">
    <source>
        <dbReference type="ARBA" id="ARBA00007320"/>
    </source>
</evidence>
<comment type="subunit">
    <text evidence="7">Part of the 50S ribosomal subunit.</text>
</comment>
<dbReference type="GO" id="GO:0022625">
    <property type="term" value="C:cytosolic large ribosomal subunit"/>
    <property type="evidence" value="ECO:0007669"/>
    <property type="project" value="TreeGrafter"/>
</dbReference>
<keyword evidence="5 7" id="KW-0687">Ribonucleoprotein</keyword>
<evidence type="ECO:0000256" key="4">
    <source>
        <dbReference type="ARBA" id="ARBA00022980"/>
    </source>
</evidence>
<proteinExistence type="inferred from homology"/>
<dbReference type="OMA" id="WGRVGQH"/>
<dbReference type="Proteomes" id="UP000278149">
    <property type="component" value="Unassembled WGS sequence"/>
</dbReference>
<dbReference type="InterPro" id="IPR030878">
    <property type="entry name" value="Ribosomal_uL15"/>
</dbReference>